<sequence length="251" mass="27928">MLCPRTDLNPDVYSSPEVAQHVRYLRTILLPAPPAEGAGFLSVEDLDDPCDVSARRHRNAIHTWKILARFTRLQTLEVSGFRWSVRSQEALELASSIFRYVTVLDINGLFEGVHAFLGFLTLFPQLSALKITGLTWAPRADKGPLSPPASPTRPGAVPCQYLRALSFTGEGCGANVMRDLASHWLSSFSSHGINGLRVQWNTYESSQGFSEMLRALGPSIEHLEVSTDHRYPETDLESLSEHHLVDFCLSH</sequence>
<protein>
    <submittedName>
        <fullName evidence="1">Uncharacterized protein</fullName>
    </submittedName>
</protein>
<comment type="caution">
    <text evidence="1">The sequence shown here is derived from an EMBL/GenBank/DDBJ whole genome shotgun (WGS) entry which is preliminary data.</text>
</comment>
<organism evidence="1 2">
    <name type="scientific">Meripilus lineatus</name>
    <dbReference type="NCBI Taxonomy" id="2056292"/>
    <lineage>
        <taxon>Eukaryota</taxon>
        <taxon>Fungi</taxon>
        <taxon>Dikarya</taxon>
        <taxon>Basidiomycota</taxon>
        <taxon>Agaricomycotina</taxon>
        <taxon>Agaricomycetes</taxon>
        <taxon>Polyporales</taxon>
        <taxon>Meripilaceae</taxon>
        <taxon>Meripilus</taxon>
    </lineage>
</organism>
<dbReference type="Proteomes" id="UP001212997">
    <property type="component" value="Unassembled WGS sequence"/>
</dbReference>
<name>A0AAD5V3F3_9APHY</name>
<keyword evidence="2" id="KW-1185">Reference proteome</keyword>
<evidence type="ECO:0000313" key="1">
    <source>
        <dbReference type="EMBL" id="KAJ3483310.1"/>
    </source>
</evidence>
<gene>
    <name evidence="1" type="ORF">NLI96_g6408</name>
</gene>
<accession>A0AAD5V3F3</accession>
<dbReference type="EMBL" id="JANAWD010000233">
    <property type="protein sequence ID" value="KAJ3483310.1"/>
    <property type="molecule type" value="Genomic_DNA"/>
</dbReference>
<evidence type="ECO:0000313" key="2">
    <source>
        <dbReference type="Proteomes" id="UP001212997"/>
    </source>
</evidence>
<reference evidence="1" key="1">
    <citation type="submission" date="2022-07" db="EMBL/GenBank/DDBJ databases">
        <title>Genome Sequence of Physisporinus lineatus.</title>
        <authorList>
            <person name="Buettner E."/>
        </authorList>
    </citation>
    <scope>NUCLEOTIDE SEQUENCE</scope>
    <source>
        <strain evidence="1">VT162</strain>
    </source>
</reference>
<dbReference type="AlphaFoldDB" id="A0AAD5V3F3"/>
<dbReference type="Gene3D" id="3.80.10.10">
    <property type="entry name" value="Ribonuclease Inhibitor"/>
    <property type="match status" value="1"/>
</dbReference>
<proteinExistence type="predicted"/>
<dbReference type="InterPro" id="IPR032675">
    <property type="entry name" value="LRR_dom_sf"/>
</dbReference>